<dbReference type="PANTHER" id="PTHR35746">
    <property type="entry name" value="PENTATRICOPEPTIDE REPEAT (PPR) SUPERFAMILY PROTEIN"/>
    <property type="match status" value="1"/>
</dbReference>
<feature type="compositionally biased region" description="Basic residues" evidence="1">
    <location>
        <begin position="33"/>
        <end position="43"/>
    </location>
</feature>
<dbReference type="OrthoDB" id="1939753at2759"/>
<feature type="compositionally biased region" description="Polar residues" evidence="1">
    <location>
        <begin position="857"/>
        <end position="866"/>
    </location>
</feature>
<evidence type="ECO:0000313" key="3">
    <source>
        <dbReference type="RefSeq" id="XP_010905154.2"/>
    </source>
</evidence>
<evidence type="ECO:0000256" key="1">
    <source>
        <dbReference type="SAM" id="MobiDB-lite"/>
    </source>
</evidence>
<gene>
    <name evidence="3" type="primary">LOC105032406</name>
</gene>
<protein>
    <submittedName>
        <fullName evidence="3">Uncharacterized protein LOC105032406</fullName>
    </submittedName>
</protein>
<feature type="region of interest" description="Disordered" evidence="1">
    <location>
        <begin position="1027"/>
        <end position="1066"/>
    </location>
</feature>
<name>A0A6I9Q8U9_ELAGV</name>
<feature type="compositionally biased region" description="Basic and acidic residues" evidence="1">
    <location>
        <begin position="58"/>
        <end position="76"/>
    </location>
</feature>
<evidence type="ECO:0000313" key="2">
    <source>
        <dbReference type="Proteomes" id="UP000504607"/>
    </source>
</evidence>
<dbReference type="InParanoid" id="A0A6I9Q8U9"/>
<feature type="region of interest" description="Disordered" evidence="1">
    <location>
        <begin position="28"/>
        <end position="76"/>
    </location>
</feature>
<feature type="region of interest" description="Disordered" evidence="1">
    <location>
        <begin position="847"/>
        <end position="866"/>
    </location>
</feature>
<feature type="region of interest" description="Disordered" evidence="1">
    <location>
        <begin position="280"/>
        <end position="301"/>
    </location>
</feature>
<feature type="region of interest" description="Disordered" evidence="1">
    <location>
        <begin position="728"/>
        <end position="756"/>
    </location>
</feature>
<organism evidence="2 3">
    <name type="scientific">Elaeis guineensis var. tenera</name>
    <name type="common">Oil palm</name>
    <dbReference type="NCBI Taxonomy" id="51953"/>
    <lineage>
        <taxon>Eukaryota</taxon>
        <taxon>Viridiplantae</taxon>
        <taxon>Streptophyta</taxon>
        <taxon>Embryophyta</taxon>
        <taxon>Tracheophyta</taxon>
        <taxon>Spermatophyta</taxon>
        <taxon>Magnoliopsida</taxon>
        <taxon>Liliopsida</taxon>
        <taxon>Arecaceae</taxon>
        <taxon>Arecoideae</taxon>
        <taxon>Cocoseae</taxon>
        <taxon>Elaeidinae</taxon>
        <taxon>Elaeis</taxon>
    </lineage>
</organism>
<dbReference type="PANTHER" id="PTHR35746:SF1">
    <property type="entry name" value="PENTATRICOPEPTIDE REPEAT (PPR) SUPERFAMILY PROTEIN"/>
    <property type="match status" value="1"/>
</dbReference>
<keyword evidence="2" id="KW-1185">Reference proteome</keyword>
<reference evidence="3" key="1">
    <citation type="submission" date="2025-08" db="UniProtKB">
        <authorList>
            <consortium name="RefSeq"/>
        </authorList>
    </citation>
    <scope>IDENTIFICATION</scope>
</reference>
<dbReference type="RefSeq" id="XP_010905154.2">
    <property type="nucleotide sequence ID" value="XM_010906852.2"/>
</dbReference>
<proteinExistence type="predicted"/>
<sequence>MDIEEKRRPQPSGHEGAVCHKCGWVFPNPHPSAKQRRAHRKHCGTTDGAAVSTAGGGDGKKASDEELSDEDRRKNSVELMVEDLKLAIEEGKEVKGGVGSDGEAGNLGKDAILETNNADDTLEPHVLLDSSQVHGPDIQCSASQLESDKHFENHALSCNADVSSSANMDAANKHTECYDSSVLTKAFMVASEERQDFASAQSTVNNTMIVNDINGGTYAKNDINGNIPVSPTLLGNHASDFSTVDSQLQKMDACVEINVPLDHPMVSALTKVFSDQVSASIKEPNSDPCHAQDEQTDRGGQLSQNELLSKAGSCLMENNDGEYLDASIHFDQTEYQNGKPDKWKVNGNEMENINALQMPSSTPLGDFKVKHGYCEDYGSVEPNVTVISAGSEAGNELNYHLEVEAPEIVPVVEPDKVANGIPSTIPAHENNPTYEDTVGINAINELNDDQSHKDEHVNGDRSTLLNDFEHEAGLSLALSEGFEGLGSDGLETHSCITITETSGVQQIILDDQVTGSQETCVASIQLEEFETEFQFEEHSYSSTELLLRDNMLAAEVSGVAASDFSQGSVTTKISNEIQLVIDEATNVSNYCSTEELKQEICEEESWHLTKIYPEPKYDTRESEPLPDEYIGANELGKGKDLSASTLLDHVLGLEHDEKNSRHLENKTEDYSDELEHQKFLQLDSTENIVGDDTEDPDMRMKLQNEHINTANSLLEELHDELDDHKVQTENTENVSGSPLGPQNGFQDDSMDTSVGPDNNCSIPETGVQISCIQSENGLAKVSREEPDSKESSVHLCIQSAQDFTLEGHVFSTSVESSIKNPITCNNSEIDGISGVASGVCYQSLQEEHVHGEPKQQPDVSADTNGQTDGVEELQGSVSGETVPSIRYKTNDIPILDPQILLPTNTQTPKDLCASNVEEGALPESGDINSVIFKEPSLMTQVEPGRRSVSHEIQSIQSSQVEAEARKKNKEIAAKAVRGNSGRVHVPLKTLLAEANFENPKVTNAQEHDKPLEDNKSRALQDEGCTAKAWSSKIASERPTESSLSQADYREWNSPARLPVNKNQKKRVKGKQPWIPFICCQSIY</sequence>
<accession>A0A6I9Q8U9</accession>
<dbReference type="AlphaFoldDB" id="A0A6I9Q8U9"/>
<feature type="compositionally biased region" description="Polar residues" evidence="1">
    <location>
        <begin position="743"/>
        <end position="756"/>
    </location>
</feature>
<dbReference type="Proteomes" id="UP000504607">
    <property type="component" value="Unplaced"/>
</dbReference>